<dbReference type="InterPro" id="IPR000086">
    <property type="entry name" value="NUDIX_hydrolase_dom"/>
</dbReference>
<dbReference type="InterPro" id="IPR015797">
    <property type="entry name" value="NUDIX_hydrolase-like_dom_sf"/>
</dbReference>
<dbReference type="Pfam" id="PF00293">
    <property type="entry name" value="NUDIX"/>
    <property type="match status" value="1"/>
</dbReference>
<evidence type="ECO:0000256" key="5">
    <source>
        <dbReference type="ARBA" id="ARBA00022842"/>
    </source>
</evidence>
<keyword evidence="9" id="KW-1185">Reference proteome</keyword>
<evidence type="ECO:0000256" key="2">
    <source>
        <dbReference type="ARBA" id="ARBA00001946"/>
    </source>
</evidence>
<dbReference type="Gene3D" id="3.90.79.10">
    <property type="entry name" value="Nucleoside Triphosphate Pyrophosphohydrolase"/>
    <property type="match status" value="1"/>
</dbReference>
<evidence type="ECO:0000259" key="7">
    <source>
        <dbReference type="PROSITE" id="PS51462"/>
    </source>
</evidence>
<evidence type="ECO:0000313" key="8">
    <source>
        <dbReference type="EMBL" id="KAL1496449.1"/>
    </source>
</evidence>
<dbReference type="PANTHER" id="PTHR12992">
    <property type="entry name" value="NUDIX HYDROLASE"/>
    <property type="match status" value="1"/>
</dbReference>
<evidence type="ECO:0000256" key="6">
    <source>
        <dbReference type="ARBA" id="ARBA00023211"/>
    </source>
</evidence>
<sequence>MALRPLAVAAASARRLASPPGVPRASVAAIFRTSPSGAEQLLFILRAPRPTDPWGGDVALPGGFRSASDADDEAAALREAREEVGLDLRAATRLGRLCDDRLLASAGGRGPLVVCLFGFLAPPAAEAAAAAPDEVAAAWWVETRLLAPSRLGWRPLRRSLRAAAIDLPPPPGRGAAPPPQLWGLTLALLSEAARGARGAPLVGEGAARGFDRPYRAAWGGEAAQLCLELRLRLPQLKQTLRAGAGGAALAAALCAVPVGAAVAMARRGEASEAA</sequence>
<dbReference type="InterPro" id="IPR045121">
    <property type="entry name" value="CoAse"/>
</dbReference>
<dbReference type="Proteomes" id="UP001515480">
    <property type="component" value="Unassembled WGS sequence"/>
</dbReference>
<proteinExistence type="predicted"/>
<evidence type="ECO:0000256" key="3">
    <source>
        <dbReference type="ARBA" id="ARBA00022723"/>
    </source>
</evidence>
<name>A0AB34IFS7_PRYPA</name>
<dbReference type="SUPFAM" id="SSF55811">
    <property type="entry name" value="Nudix"/>
    <property type="match status" value="1"/>
</dbReference>
<feature type="domain" description="Nudix hydrolase" evidence="7">
    <location>
        <begin position="21"/>
        <end position="164"/>
    </location>
</feature>
<evidence type="ECO:0000256" key="4">
    <source>
        <dbReference type="ARBA" id="ARBA00022801"/>
    </source>
</evidence>
<evidence type="ECO:0000256" key="1">
    <source>
        <dbReference type="ARBA" id="ARBA00001936"/>
    </source>
</evidence>
<gene>
    <name evidence="8" type="ORF">AB1Y20_016403</name>
</gene>
<comment type="cofactor">
    <cofactor evidence="2">
        <name>Mg(2+)</name>
        <dbReference type="ChEBI" id="CHEBI:18420"/>
    </cofactor>
</comment>
<reference evidence="8 9" key="1">
    <citation type="journal article" date="2024" name="Science">
        <title>Giant polyketide synthase enzymes in the biosynthesis of giant marine polyether toxins.</title>
        <authorList>
            <person name="Fallon T.R."/>
            <person name="Shende V.V."/>
            <person name="Wierzbicki I.H."/>
            <person name="Pendleton A.L."/>
            <person name="Watervoot N.F."/>
            <person name="Auber R.P."/>
            <person name="Gonzalez D.J."/>
            <person name="Wisecaver J.H."/>
            <person name="Moore B.S."/>
        </authorList>
    </citation>
    <scope>NUCLEOTIDE SEQUENCE [LARGE SCALE GENOMIC DNA]</scope>
    <source>
        <strain evidence="8 9">12B1</strain>
    </source>
</reference>
<protein>
    <recommendedName>
        <fullName evidence="7">Nudix hydrolase domain-containing protein</fullName>
    </recommendedName>
</protein>
<dbReference type="GO" id="GO:0046872">
    <property type="term" value="F:metal ion binding"/>
    <property type="evidence" value="ECO:0007669"/>
    <property type="project" value="UniProtKB-KW"/>
</dbReference>
<keyword evidence="4" id="KW-0378">Hydrolase</keyword>
<keyword evidence="6" id="KW-0464">Manganese</keyword>
<keyword evidence="3" id="KW-0479">Metal-binding</keyword>
<keyword evidence="5" id="KW-0460">Magnesium</keyword>
<accession>A0AB34IFS7</accession>
<dbReference type="AlphaFoldDB" id="A0AB34IFS7"/>
<evidence type="ECO:0000313" key="9">
    <source>
        <dbReference type="Proteomes" id="UP001515480"/>
    </source>
</evidence>
<dbReference type="EMBL" id="JBGBPQ010000029">
    <property type="protein sequence ID" value="KAL1496449.1"/>
    <property type="molecule type" value="Genomic_DNA"/>
</dbReference>
<dbReference type="GO" id="GO:0010945">
    <property type="term" value="F:coenzyme A diphosphatase activity"/>
    <property type="evidence" value="ECO:0007669"/>
    <property type="project" value="InterPro"/>
</dbReference>
<comment type="caution">
    <text evidence="8">The sequence shown here is derived from an EMBL/GenBank/DDBJ whole genome shotgun (WGS) entry which is preliminary data.</text>
</comment>
<dbReference type="PANTHER" id="PTHR12992:SF11">
    <property type="entry name" value="MITOCHONDRIAL COENZYME A DIPHOSPHATASE NUDT8"/>
    <property type="match status" value="1"/>
</dbReference>
<dbReference type="PROSITE" id="PS51462">
    <property type="entry name" value="NUDIX"/>
    <property type="match status" value="1"/>
</dbReference>
<comment type="cofactor">
    <cofactor evidence="1">
        <name>Mn(2+)</name>
        <dbReference type="ChEBI" id="CHEBI:29035"/>
    </cofactor>
</comment>
<organism evidence="8 9">
    <name type="scientific">Prymnesium parvum</name>
    <name type="common">Toxic golden alga</name>
    <dbReference type="NCBI Taxonomy" id="97485"/>
    <lineage>
        <taxon>Eukaryota</taxon>
        <taxon>Haptista</taxon>
        <taxon>Haptophyta</taxon>
        <taxon>Prymnesiophyceae</taxon>
        <taxon>Prymnesiales</taxon>
        <taxon>Prymnesiaceae</taxon>
        <taxon>Prymnesium</taxon>
    </lineage>
</organism>